<comment type="similarity">
    <text evidence="1">Belongs to the bacterial ribosomal protein bL34 family.</text>
</comment>
<protein>
    <submittedName>
        <fullName evidence="4">Ribosomal protein L34</fullName>
    </submittedName>
</protein>
<accession>A0ABN7AU09</accession>
<evidence type="ECO:0000256" key="3">
    <source>
        <dbReference type="ARBA" id="ARBA00023274"/>
    </source>
</evidence>
<dbReference type="EMBL" id="AP028913">
    <property type="protein sequence ID" value="BES94351.1"/>
    <property type="molecule type" value="Genomic_DNA"/>
</dbReference>
<name>A0ABN7AU09_9HEMI</name>
<dbReference type="GO" id="GO:0005840">
    <property type="term" value="C:ribosome"/>
    <property type="evidence" value="ECO:0007669"/>
    <property type="project" value="UniProtKB-KW"/>
</dbReference>
<reference evidence="4 5" key="1">
    <citation type="submission" date="2023-09" db="EMBL/GenBank/DDBJ databases">
        <title>Nesidiocoris tenuis whole genome shotgun sequence.</title>
        <authorList>
            <person name="Shibata T."/>
            <person name="Shimoda M."/>
            <person name="Kobayashi T."/>
            <person name="Uehara T."/>
        </authorList>
    </citation>
    <scope>NUCLEOTIDE SEQUENCE [LARGE SCALE GENOMIC DNA]</scope>
    <source>
        <strain evidence="4 5">Japan</strain>
    </source>
</reference>
<keyword evidence="2 4" id="KW-0689">Ribosomal protein</keyword>
<dbReference type="Pfam" id="PF00468">
    <property type="entry name" value="Ribosomal_L34"/>
    <property type="match status" value="1"/>
</dbReference>
<evidence type="ECO:0000256" key="2">
    <source>
        <dbReference type="ARBA" id="ARBA00022980"/>
    </source>
</evidence>
<dbReference type="Proteomes" id="UP001307889">
    <property type="component" value="Chromosome 5"/>
</dbReference>
<evidence type="ECO:0000256" key="1">
    <source>
        <dbReference type="ARBA" id="ARBA00010111"/>
    </source>
</evidence>
<keyword evidence="3" id="KW-0687">Ribonucleoprotein</keyword>
<gene>
    <name evidence="4" type="ORF">NTJ_07160</name>
</gene>
<dbReference type="Gene3D" id="1.10.287.3980">
    <property type="match status" value="1"/>
</dbReference>
<evidence type="ECO:0000313" key="4">
    <source>
        <dbReference type="EMBL" id="BES94351.1"/>
    </source>
</evidence>
<evidence type="ECO:0000313" key="5">
    <source>
        <dbReference type="Proteomes" id="UP001307889"/>
    </source>
</evidence>
<proteinExistence type="inferred from homology"/>
<organism evidence="4 5">
    <name type="scientific">Nesidiocoris tenuis</name>
    <dbReference type="NCBI Taxonomy" id="355587"/>
    <lineage>
        <taxon>Eukaryota</taxon>
        <taxon>Metazoa</taxon>
        <taxon>Ecdysozoa</taxon>
        <taxon>Arthropoda</taxon>
        <taxon>Hexapoda</taxon>
        <taxon>Insecta</taxon>
        <taxon>Pterygota</taxon>
        <taxon>Neoptera</taxon>
        <taxon>Paraneoptera</taxon>
        <taxon>Hemiptera</taxon>
        <taxon>Heteroptera</taxon>
        <taxon>Panheteroptera</taxon>
        <taxon>Cimicomorpha</taxon>
        <taxon>Miridae</taxon>
        <taxon>Dicyphina</taxon>
        <taxon>Nesidiocoris</taxon>
    </lineage>
</organism>
<keyword evidence="5" id="KW-1185">Reference proteome</keyword>
<sequence length="97" mass="11533">MSRLFQDAFSSLFRTIRTYKTHKYQGPGKVATKTSPNAVEKYMWAEHFRVSKARCYFPRARELRRVNKHSWDVRMSTPGGRRVLMNRILKGRFVLSH</sequence>
<dbReference type="InterPro" id="IPR000271">
    <property type="entry name" value="Ribosomal_bL34"/>
</dbReference>